<protein>
    <submittedName>
        <fullName evidence="9">Catalase-like</fullName>
    </submittedName>
</protein>
<evidence type="ECO:0000256" key="5">
    <source>
        <dbReference type="ARBA" id="ARBA00023002"/>
    </source>
</evidence>
<dbReference type="AlphaFoldDB" id="A0A1S3D6R6"/>
<dbReference type="PROSITE" id="PS51402">
    <property type="entry name" value="CATALASE_3"/>
    <property type="match status" value="1"/>
</dbReference>
<keyword evidence="3" id="KW-0349">Heme</keyword>
<accession>A0A1S3D6R6</accession>
<evidence type="ECO:0000256" key="3">
    <source>
        <dbReference type="ARBA" id="ARBA00022617"/>
    </source>
</evidence>
<evidence type="ECO:0000256" key="4">
    <source>
        <dbReference type="ARBA" id="ARBA00022723"/>
    </source>
</evidence>
<dbReference type="GO" id="GO:0005777">
    <property type="term" value="C:peroxisome"/>
    <property type="evidence" value="ECO:0007669"/>
    <property type="project" value="TreeGrafter"/>
</dbReference>
<evidence type="ECO:0000256" key="2">
    <source>
        <dbReference type="ARBA" id="ARBA00022559"/>
    </source>
</evidence>
<dbReference type="Pfam" id="PF00199">
    <property type="entry name" value="Catalase"/>
    <property type="match status" value="1"/>
</dbReference>
<dbReference type="GO" id="GO:0042542">
    <property type="term" value="P:response to hydrogen peroxide"/>
    <property type="evidence" value="ECO:0007669"/>
    <property type="project" value="TreeGrafter"/>
</dbReference>
<dbReference type="GO" id="GO:0004096">
    <property type="term" value="F:catalase activity"/>
    <property type="evidence" value="ECO:0007669"/>
    <property type="project" value="InterPro"/>
</dbReference>
<gene>
    <name evidence="9" type="primary">LOC103512632</name>
</gene>
<keyword evidence="4" id="KW-0479">Metal-binding</keyword>
<evidence type="ECO:0000313" key="9">
    <source>
        <dbReference type="RefSeq" id="XP_008475623.1"/>
    </source>
</evidence>
<dbReference type="InterPro" id="IPR020835">
    <property type="entry name" value="Catalase_sf"/>
</dbReference>
<sequence length="114" mass="12521">MWLVDNAGRLFSYPDTHRHRLGPNYLQLPVNCPFATKVANYQRDGPMAFNNQGGAPNYFPNSFSGPQESERGRLSTFAVSGDVARAVGNFSQVNAEFGQKLRAGLKAARSKSNL</sequence>
<dbReference type="PANTHER" id="PTHR11465">
    <property type="entry name" value="CATALASE"/>
    <property type="match status" value="1"/>
</dbReference>
<dbReference type="SUPFAM" id="SSF56634">
    <property type="entry name" value="Heme-dependent catalase-like"/>
    <property type="match status" value="1"/>
</dbReference>
<evidence type="ECO:0000313" key="8">
    <source>
        <dbReference type="Proteomes" id="UP000079169"/>
    </source>
</evidence>
<evidence type="ECO:0000259" key="7">
    <source>
        <dbReference type="Pfam" id="PF00199"/>
    </source>
</evidence>
<dbReference type="STRING" id="121845.A0A1S3D6R6"/>
<evidence type="ECO:0000256" key="1">
    <source>
        <dbReference type="ARBA" id="ARBA00005329"/>
    </source>
</evidence>
<dbReference type="InterPro" id="IPR002226">
    <property type="entry name" value="Catalase_haem_BS"/>
</dbReference>
<dbReference type="GeneID" id="103512632"/>
<dbReference type="GO" id="GO:0042744">
    <property type="term" value="P:hydrogen peroxide catabolic process"/>
    <property type="evidence" value="ECO:0007669"/>
    <property type="project" value="TreeGrafter"/>
</dbReference>
<dbReference type="GO" id="GO:0020037">
    <property type="term" value="F:heme binding"/>
    <property type="evidence" value="ECO:0007669"/>
    <property type="project" value="InterPro"/>
</dbReference>
<organism evidence="8 9">
    <name type="scientific">Diaphorina citri</name>
    <name type="common">Asian citrus psyllid</name>
    <dbReference type="NCBI Taxonomy" id="121845"/>
    <lineage>
        <taxon>Eukaryota</taxon>
        <taxon>Metazoa</taxon>
        <taxon>Ecdysozoa</taxon>
        <taxon>Arthropoda</taxon>
        <taxon>Hexapoda</taxon>
        <taxon>Insecta</taxon>
        <taxon>Pterygota</taxon>
        <taxon>Neoptera</taxon>
        <taxon>Paraneoptera</taxon>
        <taxon>Hemiptera</taxon>
        <taxon>Sternorrhyncha</taxon>
        <taxon>Psylloidea</taxon>
        <taxon>Psyllidae</taxon>
        <taxon>Diaphorininae</taxon>
        <taxon>Diaphorina</taxon>
    </lineage>
</organism>
<evidence type="ECO:0000256" key="6">
    <source>
        <dbReference type="ARBA" id="ARBA00023004"/>
    </source>
</evidence>
<feature type="domain" description="Catalase core" evidence="7">
    <location>
        <begin position="8"/>
        <end position="64"/>
    </location>
</feature>
<keyword evidence="2" id="KW-0575">Peroxidase</keyword>
<dbReference type="GO" id="GO:0005739">
    <property type="term" value="C:mitochondrion"/>
    <property type="evidence" value="ECO:0007669"/>
    <property type="project" value="TreeGrafter"/>
</dbReference>
<keyword evidence="6" id="KW-0408">Iron</keyword>
<dbReference type="Proteomes" id="UP000079169">
    <property type="component" value="Unplaced"/>
</dbReference>
<dbReference type="GO" id="GO:0046872">
    <property type="term" value="F:metal ion binding"/>
    <property type="evidence" value="ECO:0007669"/>
    <property type="project" value="UniProtKB-KW"/>
</dbReference>
<dbReference type="KEGG" id="dci:103512632"/>
<dbReference type="InterPro" id="IPR011614">
    <property type="entry name" value="Catalase_core"/>
</dbReference>
<dbReference type="PaxDb" id="121845-A0A1S3D6R6"/>
<name>A0A1S3D6R6_DIACI</name>
<dbReference type="RefSeq" id="XP_008475623.1">
    <property type="nucleotide sequence ID" value="XM_008477401.1"/>
</dbReference>
<dbReference type="PANTHER" id="PTHR11465:SF9">
    <property type="entry name" value="CATALASE"/>
    <property type="match status" value="1"/>
</dbReference>
<reference evidence="9" key="1">
    <citation type="submission" date="2025-08" db="UniProtKB">
        <authorList>
            <consortium name="RefSeq"/>
        </authorList>
    </citation>
    <scope>IDENTIFICATION</scope>
</reference>
<keyword evidence="5" id="KW-0560">Oxidoreductase</keyword>
<proteinExistence type="inferred from homology"/>
<comment type="similarity">
    <text evidence="1">Belongs to the catalase family.</text>
</comment>
<dbReference type="PROSITE" id="PS00437">
    <property type="entry name" value="CATALASE_1"/>
    <property type="match status" value="1"/>
</dbReference>
<dbReference type="InterPro" id="IPR018028">
    <property type="entry name" value="Catalase"/>
</dbReference>
<keyword evidence="8" id="KW-1185">Reference proteome</keyword>
<dbReference type="Gene3D" id="2.40.180.10">
    <property type="entry name" value="Catalase core domain"/>
    <property type="match status" value="1"/>
</dbReference>